<proteinExistence type="inferred from homology"/>
<dbReference type="InterPro" id="IPR041380">
    <property type="entry name" value="Acetyltransf_17"/>
</dbReference>
<feature type="domain" description="Enhanced intracellular survival protein" evidence="4">
    <location>
        <begin position="309"/>
        <end position="404"/>
    </location>
</feature>
<dbReference type="PANTHER" id="PTHR37817:SF1">
    <property type="entry name" value="N-ACETYLTRANSFERASE EIS"/>
    <property type="match status" value="1"/>
</dbReference>
<feature type="domain" description="Eis-like acetyltransferase" evidence="5">
    <location>
        <begin position="191"/>
        <end position="295"/>
    </location>
</feature>
<keyword evidence="7" id="KW-1185">Reference proteome</keyword>
<protein>
    <submittedName>
        <fullName evidence="6">GNAT family N-acetyltransferase</fullName>
    </submittedName>
</protein>
<evidence type="ECO:0000313" key="6">
    <source>
        <dbReference type="EMBL" id="GAA1227635.1"/>
    </source>
</evidence>
<feature type="active site" description="Proton acceptor; via carboxylate" evidence="3">
    <location>
        <position position="408"/>
    </location>
</feature>
<dbReference type="Pfam" id="PF13530">
    <property type="entry name" value="SCP2_2"/>
    <property type="match status" value="1"/>
</dbReference>
<dbReference type="InterPro" id="IPR022902">
    <property type="entry name" value="NAcTrfase_Eis"/>
</dbReference>
<dbReference type="SUPFAM" id="SSF55718">
    <property type="entry name" value="SCP-like"/>
    <property type="match status" value="1"/>
</dbReference>
<dbReference type="InterPro" id="IPR051554">
    <property type="entry name" value="Acetyltransferase_Eis"/>
</dbReference>
<feature type="binding site" evidence="3">
    <location>
        <begin position="93"/>
        <end position="95"/>
    </location>
    <ligand>
        <name>acetyl-CoA</name>
        <dbReference type="ChEBI" id="CHEBI:57288"/>
    </ligand>
</feature>
<gene>
    <name evidence="6" type="ORF">GCM10009676_07420</name>
</gene>
<dbReference type="SUPFAM" id="SSF55729">
    <property type="entry name" value="Acyl-CoA N-acyltransferases (Nat)"/>
    <property type="match status" value="1"/>
</dbReference>
<feature type="binding site" evidence="3">
    <location>
        <begin position="101"/>
        <end position="106"/>
    </location>
    <ligand>
        <name>acetyl-CoA</name>
        <dbReference type="ChEBI" id="CHEBI:57288"/>
    </ligand>
</feature>
<evidence type="ECO:0000256" key="3">
    <source>
        <dbReference type="HAMAP-Rule" id="MF_01812"/>
    </source>
</evidence>
<sequence>MLSEMIGGMTDHDVRTLADDELRTAQDLFRSTLHVKPITDEEWPQVRAAVQDGPTLGVTDGESGALIGTARSFESAMTLPGGAGVPIGGVTHVGVRADRTRRGVLTELMHAQLTDLAERGMVAAGLHASETSIYGRFGYGVATCARDYTVDRRFARFRSDAPVGGRVEIRTVEAAIELFADAYPRTATRPGMLTRPAGWWAQLRRTLERQDGPVTAITHEGADGVDGYAVYSVDRPQPGPATLRLVDLQCAGPESFAGLWRYLLSVDLVHDITASGRPLDEPLELLLTDPRAVSTIAQFDDLWLRLIDVPTALAMRTYAGESLVLDVTDPVLPGNDGCYRVGPDGAARTEDPAALHLDVDALAMIYLGAWRPSQLVDTGRVRASTPGAARQADRLFATSAPPWCGTFF</sequence>
<accession>A0ABP4GK58</accession>
<dbReference type="InterPro" id="IPR036527">
    <property type="entry name" value="SCP2_sterol-bd_dom_sf"/>
</dbReference>
<evidence type="ECO:0000256" key="1">
    <source>
        <dbReference type="ARBA" id="ARBA00022679"/>
    </source>
</evidence>
<dbReference type="EMBL" id="BAAALN010000002">
    <property type="protein sequence ID" value="GAA1227635.1"/>
    <property type="molecule type" value="Genomic_DNA"/>
</dbReference>
<name>A0ABP4GK58_9PSEU</name>
<comment type="caution">
    <text evidence="6">The sequence shown here is derived from an EMBL/GenBank/DDBJ whole genome shotgun (WGS) entry which is preliminary data.</text>
</comment>
<dbReference type="Pfam" id="PF13527">
    <property type="entry name" value="Acetyltransf_9"/>
    <property type="match status" value="1"/>
</dbReference>
<feature type="binding site" evidence="3">
    <location>
        <begin position="129"/>
        <end position="130"/>
    </location>
    <ligand>
        <name>acetyl-CoA</name>
        <dbReference type="ChEBI" id="CHEBI:57288"/>
    </ligand>
</feature>
<dbReference type="Gene3D" id="3.40.630.30">
    <property type="match status" value="2"/>
</dbReference>
<dbReference type="Proteomes" id="UP001500653">
    <property type="component" value="Unassembled WGS sequence"/>
</dbReference>
<dbReference type="PANTHER" id="PTHR37817">
    <property type="entry name" value="N-ACETYLTRANSFERASE EIS"/>
    <property type="match status" value="1"/>
</dbReference>
<evidence type="ECO:0000256" key="2">
    <source>
        <dbReference type="ARBA" id="ARBA00023315"/>
    </source>
</evidence>
<dbReference type="InterPro" id="IPR025559">
    <property type="entry name" value="Eis_dom"/>
</dbReference>
<organism evidence="6 7">
    <name type="scientific">Prauserella halophila</name>
    <dbReference type="NCBI Taxonomy" id="185641"/>
    <lineage>
        <taxon>Bacteria</taxon>
        <taxon>Bacillati</taxon>
        <taxon>Actinomycetota</taxon>
        <taxon>Actinomycetes</taxon>
        <taxon>Pseudonocardiales</taxon>
        <taxon>Pseudonocardiaceae</taxon>
        <taxon>Prauserella</taxon>
    </lineage>
</organism>
<comment type="similarity">
    <text evidence="3">Belongs to the acetyltransferase Eis family.</text>
</comment>
<dbReference type="HAMAP" id="MF_01812">
    <property type="entry name" value="Eis"/>
    <property type="match status" value="1"/>
</dbReference>
<evidence type="ECO:0000313" key="7">
    <source>
        <dbReference type="Proteomes" id="UP001500653"/>
    </source>
</evidence>
<comment type="subunit">
    <text evidence="3">Homohexamer; trimer of dimers.</text>
</comment>
<dbReference type="Gene3D" id="3.30.1050.10">
    <property type="entry name" value="SCP2 sterol-binding domain"/>
    <property type="match status" value="1"/>
</dbReference>
<evidence type="ECO:0000259" key="4">
    <source>
        <dbReference type="Pfam" id="PF13530"/>
    </source>
</evidence>
<keyword evidence="2 3" id="KW-0012">Acyltransferase</keyword>
<dbReference type="InterPro" id="IPR016181">
    <property type="entry name" value="Acyl_CoA_acyltransferase"/>
</dbReference>
<dbReference type="Pfam" id="PF17668">
    <property type="entry name" value="Acetyltransf_17"/>
    <property type="match status" value="1"/>
</dbReference>
<reference evidence="7" key="1">
    <citation type="journal article" date="2019" name="Int. J. Syst. Evol. Microbiol.">
        <title>The Global Catalogue of Microorganisms (GCM) 10K type strain sequencing project: providing services to taxonomists for standard genome sequencing and annotation.</title>
        <authorList>
            <consortium name="The Broad Institute Genomics Platform"/>
            <consortium name="The Broad Institute Genome Sequencing Center for Infectious Disease"/>
            <person name="Wu L."/>
            <person name="Ma J."/>
        </authorList>
    </citation>
    <scope>NUCLEOTIDE SEQUENCE [LARGE SCALE GENOMIC DNA]</scope>
    <source>
        <strain evidence="7">JCM 13023</strain>
    </source>
</reference>
<keyword evidence="1 3" id="KW-0808">Transferase</keyword>
<feature type="active site" description="Proton donor" evidence="3">
    <location>
        <position position="134"/>
    </location>
</feature>
<evidence type="ECO:0000259" key="5">
    <source>
        <dbReference type="Pfam" id="PF17668"/>
    </source>
</evidence>
<dbReference type="NCBIfam" id="NF002367">
    <property type="entry name" value="PRK01346.1-4"/>
    <property type="match status" value="1"/>
</dbReference>